<accession>A0A8J2NX51</accession>
<feature type="region of interest" description="Disordered" evidence="1">
    <location>
        <begin position="216"/>
        <end position="270"/>
    </location>
</feature>
<protein>
    <submittedName>
        <fullName evidence="2">Uncharacterized protein</fullName>
    </submittedName>
</protein>
<dbReference type="AlphaFoldDB" id="A0A8J2NX51"/>
<feature type="region of interest" description="Disordered" evidence="1">
    <location>
        <begin position="583"/>
        <end position="612"/>
    </location>
</feature>
<organism evidence="2 3">
    <name type="scientific">Allacma fusca</name>
    <dbReference type="NCBI Taxonomy" id="39272"/>
    <lineage>
        <taxon>Eukaryota</taxon>
        <taxon>Metazoa</taxon>
        <taxon>Ecdysozoa</taxon>
        <taxon>Arthropoda</taxon>
        <taxon>Hexapoda</taxon>
        <taxon>Collembola</taxon>
        <taxon>Symphypleona</taxon>
        <taxon>Sminthuridae</taxon>
        <taxon>Allacma</taxon>
    </lineage>
</organism>
<keyword evidence="3" id="KW-1185">Reference proteome</keyword>
<evidence type="ECO:0000256" key="1">
    <source>
        <dbReference type="SAM" id="MobiDB-lite"/>
    </source>
</evidence>
<comment type="caution">
    <text evidence="2">The sequence shown here is derived from an EMBL/GenBank/DDBJ whole genome shotgun (WGS) entry which is preliminary data.</text>
</comment>
<evidence type="ECO:0000313" key="3">
    <source>
        <dbReference type="Proteomes" id="UP000708208"/>
    </source>
</evidence>
<feature type="compositionally biased region" description="Low complexity" evidence="1">
    <location>
        <begin position="247"/>
        <end position="260"/>
    </location>
</feature>
<feature type="region of interest" description="Disordered" evidence="1">
    <location>
        <begin position="503"/>
        <end position="541"/>
    </location>
</feature>
<feature type="compositionally biased region" description="Low complexity" evidence="1">
    <location>
        <begin position="377"/>
        <end position="391"/>
    </location>
</feature>
<dbReference type="EMBL" id="CAJVCH010048577">
    <property type="protein sequence ID" value="CAG7717780.1"/>
    <property type="molecule type" value="Genomic_DNA"/>
</dbReference>
<proteinExistence type="predicted"/>
<sequence>MDMIETGAFEEGSCGSVNVGDDMGQKEYPFVTSPKALAIMRKLHEIQRRQLYLDITNSVQDYEHCPKGSHMPKECKPSIPGPFYSCPILHESGDDFCNLPHLSGRSSAKSCPSNSRRVKKRQNCRKCSATPFNLYDASIYHENYLKQVTYAKLKPGKSILRCYTSPRDSRPEIKLTQTDKEFLHSDDELPLEVQSQSALADLRDLIDPRKLTAVAEEKKSKKKRNKIVPKPVVLSRYRDSTGRRGRGLSSRSNNPSSIQNTSDAKQAETYKNPFPMPDVFEGIYFGNMPESFNTLPVSLQNFKRSQMKMAEEAPRIVGLQQNETGLGTGSTASLRAIGSMQSGLKVSEHSATLLSDAFSTAERMGQPIPSPGKTRGRNVSSQSSRNVSSRGKTSRKLIPKEGYHAENNLPGRKNKSAVVMCHHNRLLTPTTVKGKGGRKKLKHAKLKHSTDLLTFKENSRNHQETENNFRGKDGKFSTEKFRESLISFIENFQNVKNSAEADDAVGPIGDGNQASESTSTRRKVRKIRGTPKRTTSSYPQGPVTITIYKSKTNNPIESVHDFNTPDDFPRTDEVLGQSKYRIEDTADSSSQIKKRKPKAISLNRNVIKKRQK</sequence>
<name>A0A8J2NX51_9HEXA</name>
<evidence type="ECO:0000313" key="2">
    <source>
        <dbReference type="EMBL" id="CAG7717780.1"/>
    </source>
</evidence>
<feature type="region of interest" description="Disordered" evidence="1">
    <location>
        <begin position="362"/>
        <end position="411"/>
    </location>
</feature>
<feature type="compositionally biased region" description="Basic residues" evidence="1">
    <location>
        <begin position="520"/>
        <end position="531"/>
    </location>
</feature>
<gene>
    <name evidence="2" type="ORF">AFUS01_LOCUS7218</name>
</gene>
<dbReference type="Proteomes" id="UP000708208">
    <property type="component" value="Unassembled WGS sequence"/>
</dbReference>
<reference evidence="2" key="1">
    <citation type="submission" date="2021-06" db="EMBL/GenBank/DDBJ databases">
        <authorList>
            <person name="Hodson N. C."/>
            <person name="Mongue J. A."/>
            <person name="Jaron S. K."/>
        </authorList>
    </citation>
    <scope>NUCLEOTIDE SEQUENCE</scope>
</reference>